<feature type="region of interest" description="Disordered" evidence="1">
    <location>
        <begin position="172"/>
        <end position="226"/>
    </location>
</feature>
<feature type="compositionally biased region" description="Basic and acidic residues" evidence="1">
    <location>
        <begin position="188"/>
        <end position="199"/>
    </location>
</feature>
<evidence type="ECO:0000256" key="1">
    <source>
        <dbReference type="SAM" id="MobiDB-lite"/>
    </source>
</evidence>
<reference evidence="2" key="1">
    <citation type="submission" date="2015-06" db="UniProtKB">
        <authorList>
            <consortium name="EnsemblPlants"/>
        </authorList>
    </citation>
    <scope>IDENTIFICATION</scope>
</reference>
<organism evidence="2">
    <name type="scientific">Aegilops tauschii</name>
    <name type="common">Tausch's goatgrass</name>
    <name type="synonym">Aegilops squarrosa</name>
    <dbReference type="NCBI Taxonomy" id="37682"/>
    <lineage>
        <taxon>Eukaryota</taxon>
        <taxon>Viridiplantae</taxon>
        <taxon>Streptophyta</taxon>
        <taxon>Embryophyta</taxon>
        <taxon>Tracheophyta</taxon>
        <taxon>Spermatophyta</taxon>
        <taxon>Magnoliopsida</taxon>
        <taxon>Liliopsida</taxon>
        <taxon>Poales</taxon>
        <taxon>Poaceae</taxon>
        <taxon>BOP clade</taxon>
        <taxon>Pooideae</taxon>
        <taxon>Triticodae</taxon>
        <taxon>Triticeae</taxon>
        <taxon>Triticinae</taxon>
        <taxon>Aegilops</taxon>
    </lineage>
</organism>
<feature type="compositionally biased region" description="Polar residues" evidence="1">
    <location>
        <begin position="172"/>
        <end position="181"/>
    </location>
</feature>
<proteinExistence type="predicted"/>
<protein>
    <submittedName>
        <fullName evidence="2">Uncharacterized protein</fullName>
    </submittedName>
</protein>
<name>M8AUV6_AEGTA</name>
<dbReference type="AlphaFoldDB" id="M8AUV6"/>
<sequence length="304" mass="33225">MGSQVYFMDEHAPEIPVGYSSSSTSPASSVWESHQILQMHAPFPSWSPHTGTLLTAAATDPATFCEDPLSPARTHLPSRHLWNQTDLSMGVHGSSNELGGSSGHGKDFLSLLEARTVMPEMLDDFSSAACDYLKGMDGSDYNSISASASYDAIYASGYRSKTELAHTNQYEQRTISARTGTGQSGAEGDPKKRKSEEKLAGNGKRSKKDTSSRSPPKAEVPDMKLGERDKIIALQQIISPYGKLLSDPYMKNSTNEVPFQWGGKEEDLRGRGLCLVPVSCTPQVFQDNSLPDCWTPVYKSSRYQ</sequence>
<dbReference type="EnsemblPlants" id="EMT05465">
    <property type="protein sequence ID" value="EMT05465"/>
    <property type="gene ID" value="F775_20586"/>
</dbReference>
<dbReference type="ExpressionAtlas" id="M8AUV6">
    <property type="expression patterns" value="baseline"/>
</dbReference>
<evidence type="ECO:0000313" key="2">
    <source>
        <dbReference type="EnsemblPlants" id="EMT05465"/>
    </source>
</evidence>
<accession>M8AUV6</accession>